<organism evidence="3 4">
    <name type="scientific">Portunus trituberculatus</name>
    <name type="common">Swimming crab</name>
    <name type="synonym">Neptunus trituberculatus</name>
    <dbReference type="NCBI Taxonomy" id="210409"/>
    <lineage>
        <taxon>Eukaryota</taxon>
        <taxon>Metazoa</taxon>
        <taxon>Ecdysozoa</taxon>
        <taxon>Arthropoda</taxon>
        <taxon>Crustacea</taxon>
        <taxon>Multicrustacea</taxon>
        <taxon>Malacostraca</taxon>
        <taxon>Eumalacostraca</taxon>
        <taxon>Eucarida</taxon>
        <taxon>Decapoda</taxon>
        <taxon>Pleocyemata</taxon>
        <taxon>Brachyura</taxon>
        <taxon>Eubrachyura</taxon>
        <taxon>Portunoidea</taxon>
        <taxon>Portunidae</taxon>
        <taxon>Portuninae</taxon>
        <taxon>Portunus</taxon>
    </lineage>
</organism>
<evidence type="ECO:0000256" key="2">
    <source>
        <dbReference type="SAM" id="Phobius"/>
    </source>
</evidence>
<feature type="transmembrane region" description="Helical" evidence="2">
    <location>
        <begin position="80"/>
        <end position="102"/>
    </location>
</feature>
<comment type="caution">
    <text evidence="3">The sequence shown here is derived from an EMBL/GenBank/DDBJ whole genome shotgun (WGS) entry which is preliminary data.</text>
</comment>
<keyword evidence="2" id="KW-1133">Transmembrane helix</keyword>
<dbReference type="AlphaFoldDB" id="A0A5B7H9Y2"/>
<sequence length="103" mass="11443">MKGESFRGTPSHDVPLSSSSSSSFSSSHGGVASVSPQLLTLTESITLQPNPVICLPSRPPPHTHTRVILFSLSLTGYEPFFLFSVLYFFLPFQQFFFIFFFCS</sequence>
<evidence type="ECO:0000256" key="1">
    <source>
        <dbReference type="SAM" id="MobiDB-lite"/>
    </source>
</evidence>
<feature type="region of interest" description="Disordered" evidence="1">
    <location>
        <begin position="1"/>
        <end position="32"/>
    </location>
</feature>
<accession>A0A5B7H9Y2</accession>
<keyword evidence="4" id="KW-1185">Reference proteome</keyword>
<dbReference type="Proteomes" id="UP000324222">
    <property type="component" value="Unassembled WGS sequence"/>
</dbReference>
<feature type="compositionally biased region" description="Low complexity" evidence="1">
    <location>
        <begin position="17"/>
        <end position="27"/>
    </location>
</feature>
<protein>
    <submittedName>
        <fullName evidence="3">Uncharacterized protein</fullName>
    </submittedName>
</protein>
<reference evidence="3 4" key="1">
    <citation type="submission" date="2019-05" db="EMBL/GenBank/DDBJ databases">
        <title>Another draft genome of Portunus trituberculatus and its Hox gene families provides insights of decapod evolution.</title>
        <authorList>
            <person name="Jeong J.-H."/>
            <person name="Song I."/>
            <person name="Kim S."/>
            <person name="Choi T."/>
            <person name="Kim D."/>
            <person name="Ryu S."/>
            <person name="Kim W."/>
        </authorList>
    </citation>
    <scope>NUCLEOTIDE SEQUENCE [LARGE SCALE GENOMIC DNA]</scope>
    <source>
        <tissue evidence="3">Muscle</tissue>
    </source>
</reference>
<evidence type="ECO:0000313" key="3">
    <source>
        <dbReference type="EMBL" id="MPC66465.1"/>
    </source>
</evidence>
<dbReference type="EMBL" id="VSRR010024792">
    <property type="protein sequence ID" value="MPC66465.1"/>
    <property type="molecule type" value="Genomic_DNA"/>
</dbReference>
<gene>
    <name evidence="3" type="ORF">E2C01_060613</name>
</gene>
<keyword evidence="2" id="KW-0812">Transmembrane</keyword>
<keyword evidence="2" id="KW-0472">Membrane</keyword>
<evidence type="ECO:0000313" key="4">
    <source>
        <dbReference type="Proteomes" id="UP000324222"/>
    </source>
</evidence>
<proteinExistence type="predicted"/>
<name>A0A5B7H9Y2_PORTR</name>